<comment type="PTM">
    <text evidence="8">Binds 2 heme groups per subunit.</text>
</comment>
<dbReference type="Gene3D" id="1.10.760.10">
    <property type="entry name" value="Cytochrome c-like domain"/>
    <property type="match status" value="2"/>
</dbReference>
<comment type="cofactor">
    <cofactor evidence="8">
        <name>heme</name>
        <dbReference type="ChEBI" id="CHEBI:30413"/>
    </cofactor>
    <text evidence="8">Binds 2 heme groups.</text>
</comment>
<dbReference type="STRING" id="1385369.N825_22475"/>
<dbReference type="GO" id="GO:0020037">
    <property type="term" value="F:heme binding"/>
    <property type="evidence" value="ECO:0007669"/>
    <property type="project" value="InterPro"/>
</dbReference>
<feature type="binding site" description="covalent" evidence="8">
    <location>
        <position position="216"/>
    </location>
    <ligand>
        <name>heme c</name>
        <dbReference type="ChEBI" id="CHEBI:61717"/>
        <label>2</label>
    </ligand>
</feature>
<keyword evidence="11" id="KW-0575">Peroxidase</keyword>
<evidence type="ECO:0000259" key="10">
    <source>
        <dbReference type="PROSITE" id="PS51007"/>
    </source>
</evidence>
<dbReference type="EMBL" id="AVFL01000041">
    <property type="protein sequence ID" value="EWY36522.1"/>
    <property type="molecule type" value="Genomic_DNA"/>
</dbReference>
<dbReference type="InterPro" id="IPR004852">
    <property type="entry name" value="Di-haem_cyt_c_peroxidsae"/>
</dbReference>
<feature type="domain" description="Cytochrome c" evidence="10">
    <location>
        <begin position="199"/>
        <end position="299"/>
    </location>
</feature>
<evidence type="ECO:0000256" key="8">
    <source>
        <dbReference type="PIRSR" id="PIRSR000294-1"/>
    </source>
</evidence>
<evidence type="ECO:0000256" key="5">
    <source>
        <dbReference type="ARBA" id="ARBA00022764"/>
    </source>
</evidence>
<dbReference type="InterPro" id="IPR036909">
    <property type="entry name" value="Cyt_c-like_dom_sf"/>
</dbReference>
<comment type="caution">
    <text evidence="11">The sequence shown here is derived from an EMBL/GenBank/DDBJ whole genome shotgun (WGS) entry which is preliminary data.</text>
</comment>
<evidence type="ECO:0000313" key="11">
    <source>
        <dbReference type="EMBL" id="EWY36522.1"/>
    </source>
</evidence>
<feature type="binding site" description="covalent" evidence="8">
    <location>
        <position position="73"/>
    </location>
    <ligand>
        <name>heme c</name>
        <dbReference type="ChEBI" id="CHEBI:61717"/>
        <label>1</label>
    </ligand>
</feature>
<keyword evidence="7 9" id="KW-0408">Iron</keyword>
<reference evidence="11 12" key="1">
    <citation type="submission" date="2013-08" db="EMBL/GenBank/DDBJ databases">
        <title>The genome sequence of Skermanella stibiiresistens.</title>
        <authorList>
            <person name="Zhu W."/>
            <person name="Wang G."/>
        </authorList>
    </citation>
    <scope>NUCLEOTIDE SEQUENCE [LARGE SCALE GENOMIC DNA]</scope>
    <source>
        <strain evidence="11 12">SB22</strain>
    </source>
</reference>
<evidence type="ECO:0000256" key="4">
    <source>
        <dbReference type="ARBA" id="ARBA00022729"/>
    </source>
</evidence>
<dbReference type="GO" id="GO:0004130">
    <property type="term" value="F:cytochrome-c peroxidase activity"/>
    <property type="evidence" value="ECO:0007669"/>
    <property type="project" value="TreeGrafter"/>
</dbReference>
<dbReference type="GO" id="GO:0042597">
    <property type="term" value="C:periplasmic space"/>
    <property type="evidence" value="ECO:0007669"/>
    <property type="project" value="UniProtKB-SubCell"/>
</dbReference>
<feature type="binding site" description="axial binding residue" evidence="9">
    <location>
        <position position="74"/>
    </location>
    <ligand>
        <name>heme c</name>
        <dbReference type="ChEBI" id="CHEBI:61717"/>
        <label>1</label>
    </ligand>
    <ligandPart>
        <name>Fe</name>
        <dbReference type="ChEBI" id="CHEBI:18248"/>
    </ligandPart>
</feature>
<evidence type="ECO:0000256" key="9">
    <source>
        <dbReference type="PIRSR" id="PIRSR000294-2"/>
    </source>
</evidence>
<dbReference type="PANTHER" id="PTHR30600:SF7">
    <property type="entry name" value="CYTOCHROME C PEROXIDASE-RELATED"/>
    <property type="match status" value="1"/>
</dbReference>
<gene>
    <name evidence="11" type="ORF">N825_22475</name>
</gene>
<name>W9GVQ3_9PROT</name>
<dbReference type="Pfam" id="PF03150">
    <property type="entry name" value="CCP_MauG"/>
    <property type="match status" value="1"/>
</dbReference>
<evidence type="ECO:0000256" key="3">
    <source>
        <dbReference type="ARBA" id="ARBA00022723"/>
    </source>
</evidence>
<keyword evidence="12" id="KW-1185">Reference proteome</keyword>
<keyword evidence="4" id="KW-0732">Signal</keyword>
<dbReference type="PIRSF" id="PIRSF000294">
    <property type="entry name" value="Cytochrome-c_peroxidase"/>
    <property type="match status" value="1"/>
</dbReference>
<dbReference type="RefSeq" id="WP_198038986.1">
    <property type="nucleotide sequence ID" value="NZ_AVFL01000041.1"/>
</dbReference>
<dbReference type="InterPro" id="IPR026259">
    <property type="entry name" value="MauG/Cytc_peroxidase"/>
</dbReference>
<sequence>MLRRATGVYVAVLLVGSLLPVQVLPLERHAAAEEPVSPVPEPRPEDPLKVSLGERLFGDPRLSLGNSRSCATCHDLGGNGATANVRDKALDGSDLPLNTSTVFNAALSFRLNWEGGFRTLEDQARALIENPRIMGGGIDDAVGKLKRDPEMVGRFRAAFGRDPDAAGLLGALAAFQRSLVTPGGRFDRWLGGDATALSDDEIEGYRQFKSLGCASCHQGVNVGGNLFQRHGIFHPLAAPEPAVLRVPSLRNVATTPPYFHDGSASTLDVAVRKMARAQLNSELTDRQAEVIVAFLRTLTGEFRGQPVGEPR</sequence>
<organism evidence="11 12">
    <name type="scientific">Skermanella stibiiresistens SB22</name>
    <dbReference type="NCBI Taxonomy" id="1385369"/>
    <lineage>
        <taxon>Bacteria</taxon>
        <taxon>Pseudomonadati</taxon>
        <taxon>Pseudomonadota</taxon>
        <taxon>Alphaproteobacteria</taxon>
        <taxon>Rhodospirillales</taxon>
        <taxon>Azospirillaceae</taxon>
        <taxon>Skermanella</taxon>
    </lineage>
</organism>
<dbReference type="SUPFAM" id="SSF46626">
    <property type="entry name" value="Cytochrome c"/>
    <property type="match status" value="2"/>
</dbReference>
<evidence type="ECO:0000256" key="6">
    <source>
        <dbReference type="ARBA" id="ARBA00023002"/>
    </source>
</evidence>
<keyword evidence="6" id="KW-0560">Oxidoreductase</keyword>
<feature type="binding site" description="covalent" evidence="8">
    <location>
        <position position="70"/>
    </location>
    <ligand>
        <name>heme c</name>
        <dbReference type="ChEBI" id="CHEBI:61717"/>
        <label>1</label>
    </ligand>
</feature>
<evidence type="ECO:0000256" key="1">
    <source>
        <dbReference type="ARBA" id="ARBA00004418"/>
    </source>
</evidence>
<feature type="binding site" description="axial binding residue" evidence="9">
    <location>
        <position position="274"/>
    </location>
    <ligand>
        <name>heme c</name>
        <dbReference type="ChEBI" id="CHEBI:61717"/>
        <label>2</label>
    </ligand>
    <ligandPart>
        <name>Fe</name>
        <dbReference type="ChEBI" id="CHEBI:18248"/>
    </ligandPart>
</feature>
<dbReference type="PROSITE" id="PS51007">
    <property type="entry name" value="CYTC"/>
    <property type="match status" value="1"/>
</dbReference>
<dbReference type="GO" id="GO:0046872">
    <property type="term" value="F:metal ion binding"/>
    <property type="evidence" value="ECO:0007669"/>
    <property type="project" value="UniProtKB-KW"/>
</dbReference>
<comment type="subcellular location">
    <subcellularLocation>
        <location evidence="1">Periplasm</location>
    </subcellularLocation>
</comment>
<feature type="binding site" description="axial binding residue" evidence="9">
    <location>
        <position position="217"/>
    </location>
    <ligand>
        <name>heme c</name>
        <dbReference type="ChEBI" id="CHEBI:61717"/>
        <label>2</label>
    </ligand>
    <ligandPart>
        <name>Fe</name>
        <dbReference type="ChEBI" id="CHEBI:18248"/>
    </ligandPart>
</feature>
<evidence type="ECO:0000313" key="12">
    <source>
        <dbReference type="Proteomes" id="UP000019486"/>
    </source>
</evidence>
<dbReference type="InterPro" id="IPR009056">
    <property type="entry name" value="Cyt_c-like_dom"/>
</dbReference>
<keyword evidence="3 9" id="KW-0479">Metal-binding</keyword>
<keyword evidence="2 8" id="KW-0349">Heme</keyword>
<dbReference type="InterPro" id="IPR051395">
    <property type="entry name" value="Cytochrome_c_Peroxidase/MauG"/>
</dbReference>
<feature type="binding site" description="covalent" evidence="8">
    <location>
        <position position="213"/>
    </location>
    <ligand>
        <name>heme c</name>
        <dbReference type="ChEBI" id="CHEBI:61717"/>
        <label>2</label>
    </ligand>
</feature>
<dbReference type="AlphaFoldDB" id="W9GVQ3"/>
<dbReference type="Proteomes" id="UP000019486">
    <property type="component" value="Unassembled WGS sequence"/>
</dbReference>
<dbReference type="Pfam" id="PF00034">
    <property type="entry name" value="Cytochrom_C"/>
    <property type="match status" value="1"/>
</dbReference>
<evidence type="ECO:0000256" key="2">
    <source>
        <dbReference type="ARBA" id="ARBA00022617"/>
    </source>
</evidence>
<keyword evidence="5" id="KW-0574">Periplasm</keyword>
<dbReference type="PATRIC" id="fig|1385369.3.peg.6441"/>
<evidence type="ECO:0000256" key="7">
    <source>
        <dbReference type="ARBA" id="ARBA00023004"/>
    </source>
</evidence>
<protein>
    <submittedName>
        <fullName evidence="11">Cytochrome C peroxidase</fullName>
    </submittedName>
</protein>
<dbReference type="PANTHER" id="PTHR30600">
    <property type="entry name" value="CYTOCHROME C PEROXIDASE-RELATED"/>
    <property type="match status" value="1"/>
</dbReference>
<dbReference type="GO" id="GO:0009055">
    <property type="term" value="F:electron transfer activity"/>
    <property type="evidence" value="ECO:0007669"/>
    <property type="project" value="InterPro"/>
</dbReference>
<proteinExistence type="predicted"/>
<accession>W9GVQ3</accession>